<dbReference type="Pfam" id="PF00249">
    <property type="entry name" value="Myb_DNA-binding"/>
    <property type="match status" value="1"/>
</dbReference>
<dbReference type="EMBL" id="JABCRI010000011">
    <property type="protein sequence ID" value="KAF8398612.1"/>
    <property type="molecule type" value="Genomic_DNA"/>
</dbReference>
<dbReference type="GO" id="GO:0003700">
    <property type="term" value="F:DNA-binding transcription factor activity"/>
    <property type="evidence" value="ECO:0007669"/>
    <property type="project" value="InterPro"/>
</dbReference>
<dbReference type="SUPFAM" id="SSF46689">
    <property type="entry name" value="Homeodomain-like"/>
    <property type="match status" value="1"/>
</dbReference>
<dbReference type="InterPro" id="IPR001005">
    <property type="entry name" value="SANT/Myb"/>
</dbReference>
<comment type="caution">
    <text evidence="6">The sequence shown here is derived from an EMBL/GenBank/DDBJ whole genome shotgun (WGS) entry which is preliminary data.</text>
</comment>
<feature type="compositionally biased region" description="Polar residues" evidence="4">
    <location>
        <begin position="104"/>
        <end position="113"/>
    </location>
</feature>
<sequence length="509" mass="57087">MKRESRKRGQGMPAEHALDLRLTIQNIADQMLLNRGTETHFAMEVEGERKQTGNVIESFSFPSIRTQGVYSQGYSIAKFRLSVSSRLDQEERKGEEMYHHRHQGISSYPSSRTSIPPERHLFMQSGNGPGDTALVLSTDAKPRLKWTPELHERFIEAVNQLGGADKATPKTVLKHMGIPGLTLYHLKSHLQKYRLSKNLHGQANIGANNNGSAAAVAGVRMSEASGTLMSNPSIGSQINNLQISEALQMQIEVQRRLHEQLEVQRHLQLRIEAQGKYLQAVLEQAQETLGRQNLGSLEAAKVQLSELVFNVSTQCPNSAFPVLKELPGLCPQETKTTQPTDCSLDSCLTSCEGSQKDQEIQNHGMGLIPYPRNAPLEPKEIREKPMLEQTGFTWCDDLKENQMFLPSTDKDTERIMFPVRRSSSDIYTNVGLQGEKMSRSSSFSEGRLKERDEGDKFLGQTKTRQQENEKISKGCRLPCFTEKLDLNTHEENDAASSCKQFDLNGFSWG</sequence>
<accession>A0A835DF99</accession>
<proteinExistence type="predicted"/>
<evidence type="ECO:0000313" key="6">
    <source>
        <dbReference type="EMBL" id="KAF8398612.1"/>
    </source>
</evidence>
<dbReference type="NCBIfam" id="TIGR01557">
    <property type="entry name" value="myb_SHAQKYF"/>
    <property type="match status" value="1"/>
</dbReference>
<name>A0A835DF99_TETSI</name>
<gene>
    <name evidence="6" type="ORF">HHK36_017543</name>
</gene>
<keyword evidence="7" id="KW-1185">Reference proteome</keyword>
<protein>
    <recommendedName>
        <fullName evidence="5">HTH myb-type domain-containing protein</fullName>
    </recommendedName>
</protein>
<dbReference type="PANTHER" id="PTHR31499:SF2">
    <property type="entry name" value="MYB-RELATED PROTEIN 2"/>
    <property type="match status" value="1"/>
</dbReference>
<keyword evidence="1" id="KW-0805">Transcription regulation</keyword>
<dbReference type="InterPro" id="IPR046955">
    <property type="entry name" value="PHR1-like"/>
</dbReference>
<evidence type="ECO:0000256" key="4">
    <source>
        <dbReference type="SAM" id="MobiDB-lite"/>
    </source>
</evidence>
<dbReference type="OrthoDB" id="551907at2759"/>
<organism evidence="6 7">
    <name type="scientific">Tetracentron sinense</name>
    <name type="common">Spur-leaf</name>
    <dbReference type="NCBI Taxonomy" id="13715"/>
    <lineage>
        <taxon>Eukaryota</taxon>
        <taxon>Viridiplantae</taxon>
        <taxon>Streptophyta</taxon>
        <taxon>Embryophyta</taxon>
        <taxon>Tracheophyta</taxon>
        <taxon>Spermatophyta</taxon>
        <taxon>Magnoliopsida</taxon>
        <taxon>Trochodendrales</taxon>
        <taxon>Trochodendraceae</taxon>
        <taxon>Tetracentron</taxon>
    </lineage>
</organism>
<dbReference type="InterPro" id="IPR025756">
    <property type="entry name" value="Myb_CC_LHEQLE"/>
</dbReference>
<dbReference type="InterPro" id="IPR017930">
    <property type="entry name" value="Myb_dom"/>
</dbReference>
<dbReference type="Proteomes" id="UP000655225">
    <property type="component" value="Unassembled WGS sequence"/>
</dbReference>
<evidence type="ECO:0000259" key="5">
    <source>
        <dbReference type="PROSITE" id="PS51294"/>
    </source>
</evidence>
<evidence type="ECO:0000256" key="3">
    <source>
        <dbReference type="ARBA" id="ARBA00023242"/>
    </source>
</evidence>
<dbReference type="AlphaFoldDB" id="A0A835DF99"/>
<evidence type="ECO:0000256" key="2">
    <source>
        <dbReference type="ARBA" id="ARBA00023163"/>
    </source>
</evidence>
<dbReference type="GO" id="GO:0003677">
    <property type="term" value="F:DNA binding"/>
    <property type="evidence" value="ECO:0007669"/>
    <property type="project" value="InterPro"/>
</dbReference>
<evidence type="ECO:0000313" key="7">
    <source>
        <dbReference type="Proteomes" id="UP000655225"/>
    </source>
</evidence>
<dbReference type="PROSITE" id="PS51294">
    <property type="entry name" value="HTH_MYB"/>
    <property type="match status" value="1"/>
</dbReference>
<keyword evidence="3" id="KW-0539">Nucleus</keyword>
<dbReference type="FunFam" id="1.10.10.60:FF:000002">
    <property type="entry name" value="Myb family transcription factor"/>
    <property type="match status" value="1"/>
</dbReference>
<evidence type="ECO:0000256" key="1">
    <source>
        <dbReference type="ARBA" id="ARBA00023015"/>
    </source>
</evidence>
<dbReference type="InterPro" id="IPR006447">
    <property type="entry name" value="Myb_dom_plants"/>
</dbReference>
<feature type="region of interest" description="Disordered" evidence="4">
    <location>
        <begin position="94"/>
        <end position="113"/>
    </location>
</feature>
<keyword evidence="2" id="KW-0804">Transcription</keyword>
<dbReference type="InterPro" id="IPR009057">
    <property type="entry name" value="Homeodomain-like_sf"/>
</dbReference>
<reference evidence="6 7" key="1">
    <citation type="submission" date="2020-04" db="EMBL/GenBank/DDBJ databases">
        <title>Plant Genome Project.</title>
        <authorList>
            <person name="Zhang R.-G."/>
        </authorList>
    </citation>
    <scope>NUCLEOTIDE SEQUENCE [LARGE SCALE GENOMIC DNA]</scope>
    <source>
        <strain evidence="6">YNK0</strain>
        <tissue evidence="6">Leaf</tissue>
    </source>
</reference>
<dbReference type="Pfam" id="PF14379">
    <property type="entry name" value="Myb_CC_LHEQLE"/>
    <property type="match status" value="1"/>
</dbReference>
<feature type="domain" description="HTH myb-type" evidence="5">
    <location>
        <begin position="138"/>
        <end position="198"/>
    </location>
</feature>
<dbReference type="PANTHER" id="PTHR31499">
    <property type="entry name" value="MYB FAMILY TRANSCRIPTION FACTOR PHL11"/>
    <property type="match status" value="1"/>
</dbReference>
<dbReference type="Gene3D" id="1.10.10.60">
    <property type="entry name" value="Homeodomain-like"/>
    <property type="match status" value="1"/>
</dbReference>
<dbReference type="OMA" id="NTHEETY"/>